<dbReference type="InterPro" id="IPR000390">
    <property type="entry name" value="Small_drug/metabolite_transptr"/>
</dbReference>
<dbReference type="InterPro" id="IPR037185">
    <property type="entry name" value="EmrE-like"/>
</dbReference>
<dbReference type="EMBL" id="CP151651">
    <property type="protein sequence ID" value="WZP08158.1"/>
    <property type="molecule type" value="Genomic_DNA"/>
</dbReference>
<dbReference type="PANTHER" id="PTHR30561">
    <property type="entry name" value="SMR FAMILY PROTON-DEPENDENT DRUG EFFLUX TRANSPORTER SUGE"/>
    <property type="match status" value="1"/>
</dbReference>
<dbReference type="Pfam" id="PF00893">
    <property type="entry name" value="Multi_Drug_Res"/>
    <property type="match status" value="1"/>
</dbReference>
<keyword evidence="6 8" id="KW-0472">Membrane</keyword>
<dbReference type="PANTHER" id="PTHR30561:SF1">
    <property type="entry name" value="MULTIDRUG TRANSPORTER EMRE"/>
    <property type="match status" value="1"/>
</dbReference>
<feature type="transmembrane region" description="Helical" evidence="8">
    <location>
        <begin position="15"/>
        <end position="34"/>
    </location>
</feature>
<evidence type="ECO:0000256" key="4">
    <source>
        <dbReference type="ARBA" id="ARBA00022692"/>
    </source>
</evidence>
<dbReference type="Proteomes" id="UP001472074">
    <property type="component" value="Chromosome"/>
</dbReference>
<keyword evidence="4 7" id="KW-0812">Transmembrane</keyword>
<dbReference type="InterPro" id="IPR045324">
    <property type="entry name" value="Small_multidrug_res"/>
</dbReference>
<keyword evidence="3" id="KW-1003">Cell membrane</keyword>
<name>A0ABZ2ZJ89_9BACI</name>
<comment type="subcellular location">
    <subcellularLocation>
        <location evidence="1 7">Cell membrane</location>
        <topology evidence="1 7">Multi-pass membrane protein</topology>
    </subcellularLocation>
</comment>
<evidence type="ECO:0000256" key="5">
    <source>
        <dbReference type="ARBA" id="ARBA00022989"/>
    </source>
</evidence>
<evidence type="ECO:0000313" key="9">
    <source>
        <dbReference type="EMBL" id="WZP08158.1"/>
    </source>
</evidence>
<sequence length="118" mass="12425">MNPFGEELGRYYECYLLLALAIVSEVFGSSMLKATNGFKKLLPSLGVIIGYGVAFYSLSLSLKTLPLGVAYAIWAGLGTVLTALVGITIYKENVNDKKILGLALIVGGVILLNSGGGH</sequence>
<evidence type="ECO:0000256" key="8">
    <source>
        <dbReference type="SAM" id="Phobius"/>
    </source>
</evidence>
<comment type="similarity">
    <text evidence="7">Belongs to the drug/metabolite transporter (DMT) superfamily. Small multidrug resistance (SMR) (TC 2.A.7.1) family.</text>
</comment>
<feature type="transmembrane region" description="Helical" evidence="8">
    <location>
        <begin position="68"/>
        <end position="87"/>
    </location>
</feature>
<keyword evidence="2" id="KW-0813">Transport</keyword>
<feature type="transmembrane region" description="Helical" evidence="8">
    <location>
        <begin position="99"/>
        <end position="116"/>
    </location>
</feature>
<keyword evidence="10" id="KW-1185">Reference proteome</keyword>
<evidence type="ECO:0000256" key="3">
    <source>
        <dbReference type="ARBA" id="ARBA00022475"/>
    </source>
</evidence>
<evidence type="ECO:0000256" key="2">
    <source>
        <dbReference type="ARBA" id="ARBA00022448"/>
    </source>
</evidence>
<evidence type="ECO:0000256" key="6">
    <source>
        <dbReference type="ARBA" id="ARBA00023136"/>
    </source>
</evidence>
<protein>
    <submittedName>
        <fullName evidence="9">Multidrug efflux SMR transporter</fullName>
    </submittedName>
</protein>
<accession>A0ABZ2ZJ89</accession>
<reference evidence="9 10" key="1">
    <citation type="submission" date="2024-04" db="EMBL/GenBank/DDBJ databases">
        <title>Screening of coral probiotics and analysis of their probiotic properties.</title>
        <authorList>
            <person name="Wang S."/>
        </authorList>
    </citation>
    <scope>NUCLEOTIDE SEQUENCE [LARGE SCALE GENOMIC DNA]</scope>
    <source>
        <strain evidence="9 10">GXU-Z9</strain>
    </source>
</reference>
<evidence type="ECO:0000256" key="1">
    <source>
        <dbReference type="ARBA" id="ARBA00004651"/>
    </source>
</evidence>
<evidence type="ECO:0000313" key="10">
    <source>
        <dbReference type="Proteomes" id="UP001472074"/>
    </source>
</evidence>
<feature type="transmembrane region" description="Helical" evidence="8">
    <location>
        <begin position="41"/>
        <end position="62"/>
    </location>
</feature>
<organism evidence="9 10">
    <name type="scientific">Cytobacillus pseudoceanisediminis</name>
    <dbReference type="NCBI Taxonomy" id="3051614"/>
    <lineage>
        <taxon>Bacteria</taxon>
        <taxon>Bacillati</taxon>
        <taxon>Bacillota</taxon>
        <taxon>Bacilli</taxon>
        <taxon>Bacillales</taxon>
        <taxon>Bacillaceae</taxon>
        <taxon>Cytobacillus</taxon>
    </lineage>
</organism>
<keyword evidence="5 8" id="KW-1133">Transmembrane helix</keyword>
<proteinExistence type="inferred from homology"/>
<dbReference type="SUPFAM" id="SSF103481">
    <property type="entry name" value="Multidrug resistance efflux transporter EmrE"/>
    <property type="match status" value="1"/>
</dbReference>
<evidence type="ECO:0000256" key="7">
    <source>
        <dbReference type="RuleBase" id="RU003942"/>
    </source>
</evidence>
<gene>
    <name evidence="9" type="ORF">AADC60_03180</name>
</gene>
<dbReference type="Gene3D" id="1.10.3730.20">
    <property type="match status" value="1"/>
</dbReference>